<dbReference type="AlphaFoldDB" id="A0A0S4JCQ1"/>
<protein>
    <submittedName>
        <fullName evidence="3">Membrane-associated protein, putative</fullName>
    </submittedName>
</protein>
<dbReference type="EMBL" id="CYKH01001408">
    <property type="protein sequence ID" value="CUG86950.1"/>
    <property type="molecule type" value="Genomic_DNA"/>
</dbReference>
<organism evidence="3 4">
    <name type="scientific">Bodo saltans</name>
    <name type="common">Flagellated protozoan</name>
    <dbReference type="NCBI Taxonomy" id="75058"/>
    <lineage>
        <taxon>Eukaryota</taxon>
        <taxon>Discoba</taxon>
        <taxon>Euglenozoa</taxon>
        <taxon>Kinetoplastea</taxon>
        <taxon>Metakinetoplastina</taxon>
        <taxon>Eubodonida</taxon>
        <taxon>Bodonidae</taxon>
        <taxon>Bodo</taxon>
    </lineage>
</organism>
<reference evidence="4" key="1">
    <citation type="submission" date="2015-09" db="EMBL/GenBank/DDBJ databases">
        <authorList>
            <consortium name="Pathogen Informatics"/>
        </authorList>
    </citation>
    <scope>NUCLEOTIDE SEQUENCE [LARGE SCALE GENOMIC DNA]</scope>
    <source>
        <strain evidence="4">Lake Konstanz</strain>
    </source>
</reference>
<evidence type="ECO:0000256" key="2">
    <source>
        <dbReference type="SAM" id="SignalP"/>
    </source>
</evidence>
<feature type="transmembrane region" description="Helical" evidence="1">
    <location>
        <begin position="557"/>
        <end position="579"/>
    </location>
</feature>
<proteinExistence type="predicted"/>
<dbReference type="Proteomes" id="UP000051952">
    <property type="component" value="Unassembled WGS sequence"/>
</dbReference>
<evidence type="ECO:0000313" key="4">
    <source>
        <dbReference type="Proteomes" id="UP000051952"/>
    </source>
</evidence>
<feature type="chain" id="PRO_5006622198" evidence="2">
    <location>
        <begin position="22"/>
        <end position="601"/>
    </location>
</feature>
<keyword evidence="1" id="KW-0812">Transmembrane</keyword>
<keyword evidence="1" id="KW-1133">Transmembrane helix</keyword>
<name>A0A0S4JCQ1_BODSA</name>
<accession>A0A0S4JCQ1</accession>
<keyword evidence="2" id="KW-0732">Signal</keyword>
<evidence type="ECO:0000313" key="3">
    <source>
        <dbReference type="EMBL" id="CUG86950.1"/>
    </source>
</evidence>
<feature type="signal peptide" evidence="2">
    <location>
        <begin position="1"/>
        <end position="21"/>
    </location>
</feature>
<keyword evidence="1" id="KW-0472">Membrane</keyword>
<evidence type="ECO:0000256" key="1">
    <source>
        <dbReference type="SAM" id="Phobius"/>
    </source>
</evidence>
<gene>
    <name evidence="3" type="ORF">BSAL_07590</name>
</gene>
<dbReference type="VEuPathDB" id="TriTrypDB:BSAL_87700"/>
<sequence length="601" mass="62450">MALNVYAALVALSLALVPSQADCTLYCATNDILSTTTCTASASVVVTYECKTGYSSNSGGPCRASPCFQGGTFCSSDSGASNGGECATGSWKAAGGGCSNPAHTGCLPYCSGGPMGYHSYCCANAASSRCYATTVAEVACPSGTLSADESYCTSNTPVQIVYSCADSRYLLFPNSAAPLHCRRTYPASTIVSQATCTGCAPSTNGCQWCASINVCVATTTTPTCPATCPDAVQATCTISITLCQWCDAATSIGVCQLKTEACYSNCTAATVSQQQECSKSSECQWCPSSTSIGVCQPNSGTCWPTCTPASDDPLGTGVCRISLDCKWCPTLNYCTERPRNCHTLCPTVGPDEPAICQVQSIQSQCQWCGAPGSVEYCVSRTDEARLRCAASCGGLIWRPDVCNGTLECHWCGVHNAAQGGRCKPLPGKSRGCVAWRREVECATGSESDTLSLIVTTSLSISFSPSSTVSVRSTLSHSFQGSLSLSTSGTFSNTQNPSLSNETSASLSMTLSSSHSRFTSSLKVSITNSLSVTRSNSSTSTATLQPTAPRYYWRDRTIVVAVTTFLALGLMVPSVLGGIGGGTMTSSLSRVIASRNVGQCWG</sequence>
<keyword evidence="4" id="KW-1185">Reference proteome</keyword>
<dbReference type="VEuPathDB" id="TriTrypDB:BSAL_85120"/>